<dbReference type="Gene3D" id="1.10.1200.10">
    <property type="entry name" value="ACP-like"/>
    <property type="match status" value="1"/>
</dbReference>
<dbReference type="Pfam" id="PF16197">
    <property type="entry name" value="KAsynt_C_assoc"/>
    <property type="match status" value="1"/>
</dbReference>
<dbReference type="SMART" id="SM00825">
    <property type="entry name" value="PKS_KS"/>
    <property type="match status" value="1"/>
</dbReference>
<dbReference type="Pfam" id="PF23297">
    <property type="entry name" value="ACP_SdgA_C"/>
    <property type="match status" value="1"/>
</dbReference>
<dbReference type="GeneID" id="92071674"/>
<dbReference type="InterPro" id="IPR029063">
    <property type="entry name" value="SAM-dependent_MTases_sf"/>
</dbReference>
<gene>
    <name evidence="10" type="ORF">PG986_002390</name>
</gene>
<evidence type="ECO:0000256" key="3">
    <source>
        <dbReference type="ARBA" id="ARBA00022679"/>
    </source>
</evidence>
<dbReference type="InterPro" id="IPR016035">
    <property type="entry name" value="Acyl_Trfase/lysoPLipase"/>
</dbReference>
<accession>A0ABR1QZM9</accession>
<comment type="caution">
    <text evidence="10">The sequence shown here is derived from an EMBL/GenBank/DDBJ whole genome shotgun (WGS) entry which is preliminary data.</text>
</comment>
<evidence type="ECO:0000256" key="2">
    <source>
        <dbReference type="ARBA" id="ARBA00022553"/>
    </source>
</evidence>
<feature type="domain" description="Ketosynthase family 3 (KS3)" evidence="8">
    <location>
        <begin position="1"/>
        <end position="311"/>
    </location>
</feature>
<dbReference type="CDD" id="cd05195">
    <property type="entry name" value="enoyl_red"/>
    <property type="match status" value="1"/>
</dbReference>
<evidence type="ECO:0000259" key="7">
    <source>
        <dbReference type="PROSITE" id="PS50075"/>
    </source>
</evidence>
<dbReference type="InterPro" id="IPR020841">
    <property type="entry name" value="PKS_Beta-ketoAc_synthase_dom"/>
</dbReference>
<dbReference type="InterPro" id="IPR016039">
    <property type="entry name" value="Thiolase-like"/>
</dbReference>
<dbReference type="InterPro" id="IPR020843">
    <property type="entry name" value="ER"/>
</dbReference>
<dbReference type="Gene3D" id="3.10.129.110">
    <property type="entry name" value="Polyketide synthase dehydratase"/>
    <property type="match status" value="1"/>
</dbReference>
<dbReference type="Pfam" id="PF02801">
    <property type="entry name" value="Ketoacyl-synt_C"/>
    <property type="match status" value="1"/>
</dbReference>
<dbReference type="InterPro" id="IPR001227">
    <property type="entry name" value="Ac_transferase_dom_sf"/>
</dbReference>
<dbReference type="PROSITE" id="PS52019">
    <property type="entry name" value="PKS_MFAS_DH"/>
    <property type="match status" value="1"/>
</dbReference>
<dbReference type="Proteomes" id="UP001391051">
    <property type="component" value="Unassembled WGS sequence"/>
</dbReference>
<evidence type="ECO:0000256" key="5">
    <source>
        <dbReference type="ARBA" id="ARBA00023268"/>
    </source>
</evidence>
<protein>
    <submittedName>
        <fullName evidence="10">Polyketide synthase PksD</fullName>
    </submittedName>
</protein>
<dbReference type="InterPro" id="IPR009081">
    <property type="entry name" value="PP-bd_ACP"/>
</dbReference>
<dbReference type="InterPro" id="IPR050091">
    <property type="entry name" value="PKS_NRPS_Biosynth_Enz"/>
</dbReference>
<dbReference type="SUPFAM" id="SSF53901">
    <property type="entry name" value="Thiolase-like"/>
    <property type="match status" value="2"/>
</dbReference>
<dbReference type="RefSeq" id="XP_066707505.1">
    <property type="nucleotide sequence ID" value="XM_066838612.1"/>
</dbReference>
<dbReference type="SUPFAM" id="SSF52151">
    <property type="entry name" value="FabD/lysophospholipase-like"/>
    <property type="match status" value="1"/>
</dbReference>
<keyword evidence="3" id="KW-0808">Transferase</keyword>
<dbReference type="CDD" id="cd00833">
    <property type="entry name" value="PKS"/>
    <property type="match status" value="1"/>
</dbReference>
<dbReference type="Gene3D" id="3.90.180.10">
    <property type="entry name" value="Medium-chain alcohol dehydrogenases, catalytic domain"/>
    <property type="match status" value="1"/>
</dbReference>
<dbReference type="Gene3D" id="3.40.50.150">
    <property type="entry name" value="Vaccinia Virus protein VP39"/>
    <property type="match status" value="1"/>
</dbReference>
<dbReference type="SUPFAM" id="SSF51735">
    <property type="entry name" value="NAD(P)-binding Rossmann-fold domains"/>
    <property type="match status" value="2"/>
</dbReference>
<dbReference type="InterPro" id="IPR018201">
    <property type="entry name" value="Ketoacyl_synth_AS"/>
</dbReference>
<feature type="region of interest" description="N-terminal hotdog fold" evidence="6">
    <location>
        <begin position="831"/>
        <end position="952"/>
    </location>
</feature>
<keyword evidence="11" id="KW-1185">Reference proteome</keyword>
<dbReference type="InterPro" id="IPR014043">
    <property type="entry name" value="Acyl_transferase_dom"/>
</dbReference>
<keyword evidence="2" id="KW-0597">Phosphoprotein</keyword>
<feature type="domain" description="PKS/mFAS DH" evidence="9">
    <location>
        <begin position="831"/>
        <end position="1121"/>
    </location>
</feature>
<dbReference type="InterPro" id="IPR016036">
    <property type="entry name" value="Malonyl_transacylase_ACP-bd"/>
</dbReference>
<evidence type="ECO:0000313" key="11">
    <source>
        <dbReference type="Proteomes" id="UP001391051"/>
    </source>
</evidence>
<evidence type="ECO:0000256" key="6">
    <source>
        <dbReference type="PROSITE-ProRule" id="PRU01363"/>
    </source>
</evidence>
<dbReference type="InterPro" id="IPR049900">
    <property type="entry name" value="PKS_mFAS_DH"/>
</dbReference>
<dbReference type="SUPFAM" id="SSF50129">
    <property type="entry name" value="GroES-like"/>
    <property type="match status" value="1"/>
</dbReference>
<dbReference type="SUPFAM" id="SSF55048">
    <property type="entry name" value="Probable ACP-binding domain of malonyl-CoA ACP transacylase"/>
    <property type="match status" value="1"/>
</dbReference>
<feature type="domain" description="Carrier" evidence="7">
    <location>
        <begin position="2282"/>
        <end position="2363"/>
    </location>
</feature>
<dbReference type="Gene3D" id="3.40.50.720">
    <property type="entry name" value="NAD(P)-binding Rossmann-like Domain"/>
    <property type="match status" value="1"/>
</dbReference>
<dbReference type="PROSITE" id="PS52004">
    <property type="entry name" value="KS3_2"/>
    <property type="match status" value="1"/>
</dbReference>
<dbReference type="InterPro" id="IPR057326">
    <property type="entry name" value="KR_dom"/>
</dbReference>
<dbReference type="SUPFAM" id="SSF47336">
    <property type="entry name" value="ACP-like"/>
    <property type="match status" value="1"/>
</dbReference>
<dbReference type="InterPro" id="IPR014030">
    <property type="entry name" value="Ketoacyl_synth_N"/>
</dbReference>
<dbReference type="SMART" id="SM00827">
    <property type="entry name" value="PKS_AT"/>
    <property type="match status" value="1"/>
</dbReference>
<dbReference type="PROSITE" id="PS50075">
    <property type="entry name" value="CARRIER"/>
    <property type="match status" value="1"/>
</dbReference>
<dbReference type="PANTHER" id="PTHR43775">
    <property type="entry name" value="FATTY ACID SYNTHASE"/>
    <property type="match status" value="1"/>
</dbReference>
<proteinExistence type="predicted"/>
<dbReference type="PROSITE" id="PS00012">
    <property type="entry name" value="PHOSPHOPANTETHEINE"/>
    <property type="match status" value="1"/>
</dbReference>
<dbReference type="InterPro" id="IPR020807">
    <property type="entry name" value="PKS_DH"/>
</dbReference>
<dbReference type="InterPro" id="IPR032821">
    <property type="entry name" value="PKS_assoc"/>
</dbReference>
<evidence type="ECO:0000256" key="1">
    <source>
        <dbReference type="ARBA" id="ARBA00022450"/>
    </source>
</evidence>
<dbReference type="InterPro" id="IPR013968">
    <property type="entry name" value="PKS_KR"/>
</dbReference>
<dbReference type="InterPro" id="IPR036736">
    <property type="entry name" value="ACP-like_sf"/>
</dbReference>
<dbReference type="InterPro" id="IPR049551">
    <property type="entry name" value="PKS_DH_C"/>
</dbReference>
<dbReference type="PANTHER" id="PTHR43775:SF29">
    <property type="entry name" value="ASPERFURANONE POLYKETIDE SYNTHASE AFOG-RELATED"/>
    <property type="match status" value="1"/>
</dbReference>
<dbReference type="Pfam" id="PF08659">
    <property type="entry name" value="KR"/>
    <property type="match status" value="1"/>
</dbReference>
<keyword evidence="1" id="KW-0596">Phosphopantetheine</keyword>
<dbReference type="Gene3D" id="3.40.366.10">
    <property type="entry name" value="Malonyl-Coenzyme A Acyl Carrier Protein, domain 2"/>
    <property type="match status" value="1"/>
</dbReference>
<evidence type="ECO:0000313" key="10">
    <source>
        <dbReference type="EMBL" id="KAK7968113.1"/>
    </source>
</evidence>
<name>A0ABR1QZM9_9PEZI</name>
<keyword evidence="5" id="KW-0511">Multifunctional enzyme</keyword>
<dbReference type="InterPro" id="IPR036291">
    <property type="entry name" value="NAD(P)-bd_dom_sf"/>
</dbReference>
<keyword evidence="4" id="KW-0560">Oxidoreductase</keyword>
<dbReference type="SMART" id="SM00829">
    <property type="entry name" value="PKS_ER"/>
    <property type="match status" value="1"/>
</dbReference>
<dbReference type="InterPro" id="IPR006162">
    <property type="entry name" value="Ppantetheine_attach_site"/>
</dbReference>
<dbReference type="Pfam" id="PF14765">
    <property type="entry name" value="PS-DH"/>
    <property type="match status" value="1"/>
</dbReference>
<dbReference type="Pfam" id="PF13602">
    <property type="entry name" value="ADH_zinc_N_2"/>
    <property type="match status" value="1"/>
</dbReference>
<feature type="active site" description="Proton donor; for dehydratase activity" evidence="6">
    <location>
        <position position="1032"/>
    </location>
</feature>
<dbReference type="SMART" id="SM00826">
    <property type="entry name" value="PKS_DH"/>
    <property type="match status" value="1"/>
</dbReference>
<dbReference type="Gene3D" id="3.40.47.10">
    <property type="match status" value="1"/>
</dbReference>
<dbReference type="SMART" id="SM00823">
    <property type="entry name" value="PKS_PP"/>
    <property type="match status" value="1"/>
</dbReference>
<dbReference type="InterPro" id="IPR011032">
    <property type="entry name" value="GroES-like_sf"/>
</dbReference>
<feature type="active site" description="Proton acceptor; for dehydratase activity" evidence="6">
    <location>
        <position position="863"/>
    </location>
</feature>
<dbReference type="InterPro" id="IPR042104">
    <property type="entry name" value="PKS_dehydratase_sf"/>
</dbReference>
<feature type="region of interest" description="C-terminal hotdog fold" evidence="6">
    <location>
        <begin position="972"/>
        <end position="1121"/>
    </location>
</feature>
<dbReference type="EMBL" id="JAQQWE010000001">
    <property type="protein sequence ID" value="KAK7968113.1"/>
    <property type="molecule type" value="Genomic_DNA"/>
</dbReference>
<dbReference type="InterPro" id="IPR014031">
    <property type="entry name" value="Ketoacyl_synth_C"/>
</dbReference>
<sequence length="2369" mass="259636">MSDDYTRLLAKDPDTMPRTAITGTCPSVLANRVSWFFDLTGPSMHVDSACSSSLTALDLAVQTLQSGNASQALVVGSSIMLTPESSLLLSNMSFLTPNGVCHSFDHRANGYARGEGVIAILIKPVSSAVADRNDIRAIIRATGSNQDGRTASLTQPSAESQKRLIREVYAKADLGLDSTVYVEAHGMNHDLLLDSLKVSVGDPIEMEGIVKAFEGYRTTASPLYVGSIKSNIGHLEGGSGLAGVLKAILVLEKSTIPPNATFQHMSPGMLNTAKSIVVPTANTTWPGTGPRRASVNSFGFGGSNCHVVLDDASYYLRHAQHWTSRERGSAADLQPVVSGFSSLSTVCESQSNGTVDKPTDPEYEEAFTDRPYLLVWSAHDEAAATRMLKCYEAYYGTHVTGDHQKLDRLAFTLGARRSLMQWRSFALVNAAEDSSLTQLTTLSQPTRASHSGHVAMVFTGQGANHTRMGVDLLIYPIFKNSLRRADMALKDLGCSWSIFDEMLSTEHIHLPHYSQPLCTALQIALFDLLASLGISPVAVIGHSSGEIAAAYATGALSLASAMRIAFYRGLMAWKQSLDTSTPQAMISVNIAEAAVASYLHELDFVTLGHNAHIACVNSAVNVTLSGSEEAVDSLKRHCDQDGIFATKLHTMVAYHSPSMLNIRDEYKSCMVSLTSGDEDQAKPIMISSVTGNQVSRKLLCTAEYWVDNLTSPVRFSDAVISLLEGIQDQTLDIDAVTDFVEVGPHAALQRYLKDTFAHDLSETTLTMLGDLFCLGHPVSVLQVNQQSLTGERQLAPPLLIDCPKYPFDNSKTYWRESRLARNYRLRAPTPADSLGAQAVDWNPLEPRWRNLLSVEAMPWIGDHVLVPPDRHILGFRFKEAHFLNPVLVGENTSEATDVSIHLRQMNNQFEKQSSWSEISIYAHQKDQWVKCFFATVQVQLEEAKAKAETERELHLELERITQEYHLAEASCTEGVSAEDFYKHCRDNGFAYGHAFQTLDDISWDGKHTAIARVKVRSASGWSRSLLHPASLDAAFQLSLMQVSEGLSQYMETMVPHQLTNAWFSATGWEQAPGSPLRAVSVVSQSGGSKAEASICVLAGDGTPLCTFEQLQISSISRVAKPKDLEREQRLIHRIQWKPQLSMQSPWQLQALCDKGHVTGDEQSMITFYERLEYALLQAAQTAMSGLSEAEVHCCPSHLQKLVLAMHRQIARRAKPKRANAKDVEEMLSKSEEENPSWAIFSVVARELKSILKGDTDALDLVYGSNLAEIFYKSIFDHLCDDRFRVFMELLSHETPAMKIFEIGAGTGSLTRHVLSCLHAIEQAHGTTAYSGYQYTDFSPSFFENANAEFEGQRMAFQVFDVEAEPPEQLKSELGTYDLNVRKLLKEGGRLLLVEIVAPESLCANVGFGVLPGWWLSQEEYRAFSPAICEEQWSEVLAKTGFSGNDLVLRDYQSDSCHFSSVLVSTAVHLGDEISDKDQIQAFLLVVDGDSKKQTTLAASLSLLLSNSRIITLQCLQEVQFEGGETVISLLEAGDHILATVSEQSFTGVQRLIREAGTILWVTWTGSLDPMYPHYNVALGLLRTVRAEAIEKRIVTLAVESEDPPEAQALSRYICQVLECQDSVESPDTEFIVRDGYLTTGRLVEDVEIDEEVQAMVSPQLHHGPLDNSLPLMLSVGTPGMLDTLQFVQDTNTYQELGVGEVEVEAKAWALSFRDIFVAIGRLQGSDLGWDCSGAVKQVGPGCSLAPGDRVCLGAPGSMRTHIRTSSTSVFPIPEDVSFEDAASWVNPGCTSYHCLINVAQLQKGEKILIHSAAGATGQMAVWLAKYCGAEIYATVGTEAKRALMIERFNIPPTNIFSSRSTSFAQGIKRLTGGYGVDVVLNSLSGDGLKASWDCVAPYGRFIEIGKADINFNSSLSMANFQHNVSFCAVDLHHLALTKPEMMFGTMRKVLHLISQHIMEHPFPRHVFPVSNVEGAFRSMQSGNLAGRIIIKVEHSGDVATFLHHQPRWGLDPNASYLVVGGLGGLGRAIATWLSRKGARNLVLMSRSGIKSQVACTTVENLRGQGVSVAIPICDASSSTALRGALNHLQETMPPIKGCINAAMSLHDGLFEALTHKQWDLTMRSKVATSVNLHELLPYNLDFFVLLSSLSGLYGSISLSSYAAGCTFQDALAEYRNIRGERAVALDIAQDMRAIEEEELLALLDLCCDPSSPYNHPGKHGTSQILIGATTPAFFLRRGKKPIPQVQGRIFSNLATVLEDERHSNARSTSMADELAASFKRAKDSTERVHLAVKAISEKLARTLSVPTDHIDAERALTDYGVDSLMAVELRNWFINDFQAKLAVFDIMGNRSIASVGDMVTSRSELSYKA</sequence>
<dbReference type="Pfam" id="PF00698">
    <property type="entry name" value="Acyl_transf_1"/>
    <property type="match status" value="1"/>
</dbReference>
<evidence type="ECO:0000259" key="8">
    <source>
        <dbReference type="PROSITE" id="PS52004"/>
    </source>
</evidence>
<dbReference type="Pfam" id="PF00109">
    <property type="entry name" value="ketoacyl-synt"/>
    <property type="match status" value="1"/>
</dbReference>
<evidence type="ECO:0000256" key="4">
    <source>
        <dbReference type="ARBA" id="ARBA00023002"/>
    </source>
</evidence>
<dbReference type="PROSITE" id="PS00606">
    <property type="entry name" value="KS3_1"/>
    <property type="match status" value="1"/>
</dbReference>
<dbReference type="SMART" id="SM00822">
    <property type="entry name" value="PKS_KR"/>
    <property type="match status" value="1"/>
</dbReference>
<organism evidence="10 11">
    <name type="scientific">Apiospora aurea</name>
    <dbReference type="NCBI Taxonomy" id="335848"/>
    <lineage>
        <taxon>Eukaryota</taxon>
        <taxon>Fungi</taxon>
        <taxon>Dikarya</taxon>
        <taxon>Ascomycota</taxon>
        <taxon>Pezizomycotina</taxon>
        <taxon>Sordariomycetes</taxon>
        <taxon>Xylariomycetidae</taxon>
        <taxon>Amphisphaeriales</taxon>
        <taxon>Apiosporaceae</taxon>
        <taxon>Apiospora</taxon>
    </lineage>
</organism>
<dbReference type="InterPro" id="IPR020806">
    <property type="entry name" value="PKS_PP-bd"/>
</dbReference>
<evidence type="ECO:0000259" key="9">
    <source>
        <dbReference type="PROSITE" id="PS52019"/>
    </source>
</evidence>
<dbReference type="SUPFAM" id="SSF53335">
    <property type="entry name" value="S-adenosyl-L-methionine-dependent methyltransferases"/>
    <property type="match status" value="1"/>
</dbReference>
<reference evidence="10 11" key="1">
    <citation type="submission" date="2023-01" db="EMBL/GenBank/DDBJ databases">
        <title>Analysis of 21 Apiospora genomes using comparative genomics revels a genus with tremendous synthesis potential of carbohydrate active enzymes and secondary metabolites.</title>
        <authorList>
            <person name="Sorensen T."/>
        </authorList>
    </citation>
    <scope>NUCLEOTIDE SEQUENCE [LARGE SCALE GENOMIC DNA]</scope>
    <source>
        <strain evidence="10 11">CBS 24483</strain>
    </source>
</reference>